<dbReference type="InterPro" id="IPR045670">
    <property type="entry name" value="DUF5916"/>
</dbReference>
<feature type="domain" description="DUF5916" evidence="2">
    <location>
        <begin position="233"/>
        <end position="822"/>
    </location>
</feature>
<dbReference type="STRING" id="1349785.GCA_000509405_00510"/>
<dbReference type="Pfam" id="PF19313">
    <property type="entry name" value="DUF5916"/>
    <property type="match status" value="1"/>
</dbReference>
<organism evidence="3 4">
    <name type="scientific">Tenacibaculum maritimum NCIMB 2154</name>
    <dbReference type="NCBI Taxonomy" id="1349785"/>
    <lineage>
        <taxon>Bacteria</taxon>
        <taxon>Pseudomonadati</taxon>
        <taxon>Bacteroidota</taxon>
        <taxon>Flavobacteriia</taxon>
        <taxon>Flavobacteriales</taxon>
        <taxon>Flavobacteriaceae</taxon>
        <taxon>Tenacibaculum</taxon>
    </lineage>
</organism>
<dbReference type="GO" id="GO:0016052">
    <property type="term" value="P:carbohydrate catabolic process"/>
    <property type="evidence" value="ECO:0007669"/>
    <property type="project" value="InterPro"/>
</dbReference>
<evidence type="ECO:0000259" key="1">
    <source>
        <dbReference type="Pfam" id="PF06452"/>
    </source>
</evidence>
<evidence type="ECO:0000313" key="4">
    <source>
        <dbReference type="Proteomes" id="UP000231564"/>
    </source>
</evidence>
<dbReference type="InterPro" id="IPR010502">
    <property type="entry name" value="Carb-bd_dom_fam9"/>
</dbReference>
<dbReference type="Pfam" id="PF06452">
    <property type="entry name" value="CBM9_1"/>
    <property type="match status" value="1"/>
</dbReference>
<dbReference type="KEGG" id="tmar:MARIT_2293"/>
<evidence type="ECO:0000259" key="2">
    <source>
        <dbReference type="Pfam" id="PF19313"/>
    </source>
</evidence>
<dbReference type="RefSeq" id="WP_100211530.1">
    <property type="nucleotide sequence ID" value="NZ_CP138495.1"/>
</dbReference>
<name>A0A2H1EC54_9FLAO</name>
<gene>
    <name evidence="3" type="ORF">MARIT_2293</name>
</gene>
<dbReference type="Proteomes" id="UP000231564">
    <property type="component" value="Chromosome MARIT"/>
</dbReference>
<dbReference type="CDD" id="cd09618">
    <property type="entry name" value="CBM9_like_2"/>
    <property type="match status" value="1"/>
</dbReference>
<keyword evidence="4" id="KW-1185">Reference proteome</keyword>
<proteinExistence type="predicted"/>
<dbReference type="GO" id="GO:0030246">
    <property type="term" value="F:carbohydrate binding"/>
    <property type="evidence" value="ECO:0007669"/>
    <property type="project" value="InterPro"/>
</dbReference>
<dbReference type="GeneID" id="47723765"/>
<evidence type="ECO:0000313" key="3">
    <source>
        <dbReference type="EMBL" id="SFZ83852.1"/>
    </source>
</evidence>
<sequence>MHFKTLLAVPLLLLYGSYSFSQINLHRKKTTIKRTKTPPKIDGILNDVAWEDAEILTHFSMVRPDNGKPAPSTHKTTATLVYDDNAIYVSAFMYDNNPSSIPMEFTNRDVIGNTDLFAITINPNDDGQNAFQFIVQSTGGQADATIANGREDFNWSAVWDSKVAVTDKGWAVELKIPYNALRFANQPVQNWGVNLHRRIQSLNARYTWNPIDNTTGRWSQYDGLVVGLTNIHPPTRLNFYPYASTSVQTSNTESITDWAVGMDLKYGITENITLDATLIPDFSQAAFDNVTLNLGPFEQQFSEQRQFFIEGTDLFSKGNLFYSRRIGGKPIDQFPISNQLHSEETIVEKPTKVNMLNAIKISGRTPKGLGIGMLNAITEKTTAEIRNNATQSTREVVINPLSNYNIFVLDQQFNKNSSVSLVNTNVIRNGAFRDANVTGLLYHIEDKASKYHLDGAVKRSAISDDIDARSPGYALDAKIGKHSGNWRGNLGYSFENNNYDPNDMGILRSNNKQRIYGFVGYRLLKPKGIFNRLGTNLSYAIHYLHQPATYTGTRGGLSFWAQTKKRFDFGADLNYNTKQKDFFEPRQGTTSGVFFERPERIHIRHWGSSDYRKKMAIDYRFYRTFFNNHPKNNYGFFISPRYRFNNRFSLLYGLRFHKVNNDQGYVTTITADDVAENADVTPFLNAIVFGQRDRFTYNNSLSGKYSFSVTSSLALTFRHNWSKVPYQNAFFKLAADGQLTPIAYTGTHDINFNNWNLDLNYQWQFAPGSQLIVFYRNSISNSNSNATQSFQENLTELLRATHQHTFSLRLVYFIDYNTLKNLL</sequence>
<reference evidence="3 4" key="1">
    <citation type="submission" date="2016-11" db="EMBL/GenBank/DDBJ databases">
        <authorList>
            <person name="Jaros S."/>
            <person name="Januszkiewicz K."/>
            <person name="Wedrychowicz H."/>
        </authorList>
    </citation>
    <scope>NUCLEOTIDE SEQUENCE [LARGE SCALE GENOMIC DNA]</scope>
    <source>
        <strain evidence="3">NCIMB 2154T</strain>
    </source>
</reference>
<dbReference type="OrthoDB" id="9786766at2"/>
<accession>A0A2H1EC54</accession>
<feature type="domain" description="Carbohydrate-binding" evidence="1">
    <location>
        <begin position="41"/>
        <end position="188"/>
    </location>
</feature>
<dbReference type="AlphaFoldDB" id="A0A2H1EC54"/>
<dbReference type="SUPFAM" id="SSF49344">
    <property type="entry name" value="CBD9-like"/>
    <property type="match status" value="1"/>
</dbReference>
<dbReference type="EMBL" id="LT634361">
    <property type="protein sequence ID" value="SFZ83852.1"/>
    <property type="molecule type" value="Genomic_DNA"/>
</dbReference>
<dbReference type="GO" id="GO:0004553">
    <property type="term" value="F:hydrolase activity, hydrolyzing O-glycosyl compounds"/>
    <property type="evidence" value="ECO:0007669"/>
    <property type="project" value="InterPro"/>
</dbReference>
<dbReference type="Gene3D" id="2.60.40.1190">
    <property type="match status" value="1"/>
</dbReference>
<protein>
    <submittedName>
        <fullName evidence="3">Uncharacterized protein</fullName>
    </submittedName>
</protein>